<evidence type="ECO:0000259" key="4">
    <source>
        <dbReference type="Pfam" id="PF03816"/>
    </source>
</evidence>
<evidence type="ECO:0000259" key="5">
    <source>
        <dbReference type="Pfam" id="PF13399"/>
    </source>
</evidence>
<gene>
    <name evidence="6" type="ORF">RVR_3575</name>
</gene>
<dbReference type="Pfam" id="PF03816">
    <property type="entry name" value="LytR_cpsA_psr"/>
    <property type="match status" value="1"/>
</dbReference>
<keyword evidence="3" id="KW-0812">Transmembrane</keyword>
<feature type="compositionally biased region" description="Low complexity" evidence="2">
    <location>
        <begin position="61"/>
        <end position="77"/>
    </location>
</feature>
<dbReference type="NCBIfam" id="TIGR00350">
    <property type="entry name" value="lytR_cpsA_psr"/>
    <property type="match status" value="1"/>
</dbReference>
<name>A0A7U3VNJ9_9ACTN</name>
<organism evidence="6 7">
    <name type="scientific">Actinacidiphila reveromycinica</name>
    <dbReference type="NCBI Taxonomy" id="659352"/>
    <lineage>
        <taxon>Bacteria</taxon>
        <taxon>Bacillati</taxon>
        <taxon>Actinomycetota</taxon>
        <taxon>Actinomycetes</taxon>
        <taxon>Kitasatosporales</taxon>
        <taxon>Streptomycetaceae</taxon>
        <taxon>Actinacidiphila</taxon>
    </lineage>
</organism>
<accession>A0A7U3VNJ9</accession>
<dbReference type="KEGG" id="arev:RVR_3575"/>
<dbReference type="Gene3D" id="3.40.630.190">
    <property type="entry name" value="LCP protein"/>
    <property type="match status" value="1"/>
</dbReference>
<feature type="region of interest" description="Disordered" evidence="2">
    <location>
        <begin position="526"/>
        <end position="552"/>
    </location>
</feature>
<feature type="region of interest" description="Disordered" evidence="2">
    <location>
        <begin position="1"/>
        <end position="88"/>
    </location>
</feature>
<evidence type="ECO:0000256" key="2">
    <source>
        <dbReference type="SAM" id="MobiDB-lite"/>
    </source>
</evidence>
<feature type="compositionally biased region" description="Gly residues" evidence="2">
    <location>
        <begin position="1"/>
        <end position="13"/>
    </location>
</feature>
<feature type="transmembrane region" description="Helical" evidence="3">
    <location>
        <begin position="89"/>
        <end position="112"/>
    </location>
</feature>
<reference evidence="6 7" key="3">
    <citation type="journal article" date="2011" name="Nat. Chem. Biol.">
        <title>Reveromycin A biosynthesis uses RevG and RevJ for stereospecific spiroacetal formation.</title>
        <authorList>
            <person name="Takahashi S."/>
            <person name="Toyoda A."/>
            <person name="Sekiyama Y."/>
            <person name="Takagi H."/>
            <person name="Nogawa T."/>
            <person name="Uramoto M."/>
            <person name="Suzuki R."/>
            <person name="Koshino H."/>
            <person name="Kumano T."/>
            <person name="Panthee S."/>
            <person name="Dairi T."/>
            <person name="Ishikawa J."/>
            <person name="Ikeda H."/>
            <person name="Sakaki Y."/>
            <person name="Osada H."/>
        </authorList>
    </citation>
    <scope>NUCLEOTIDE SEQUENCE [LARGE SCALE GENOMIC DNA]</scope>
    <source>
        <strain evidence="6 7">SN-593</strain>
    </source>
</reference>
<dbReference type="PANTHER" id="PTHR33392">
    <property type="entry name" value="POLYISOPRENYL-TEICHOIC ACID--PEPTIDOGLYCAN TEICHOIC ACID TRANSFERASE TAGU"/>
    <property type="match status" value="1"/>
</dbReference>
<dbReference type="AlphaFoldDB" id="A0A7U3VNJ9"/>
<feature type="domain" description="Cell envelope-related transcriptional attenuator" evidence="4">
    <location>
        <begin position="164"/>
        <end position="323"/>
    </location>
</feature>
<dbReference type="Pfam" id="PF13399">
    <property type="entry name" value="LytR_C"/>
    <property type="match status" value="1"/>
</dbReference>
<feature type="compositionally biased region" description="Low complexity" evidence="2">
    <location>
        <begin position="45"/>
        <end position="54"/>
    </location>
</feature>
<dbReference type="EMBL" id="AP018365">
    <property type="protein sequence ID" value="BBA97704.1"/>
    <property type="molecule type" value="Genomic_DNA"/>
</dbReference>
<dbReference type="InterPro" id="IPR027381">
    <property type="entry name" value="LytR/CpsA/Psr_C"/>
</dbReference>
<reference evidence="6 7" key="4">
    <citation type="journal article" date="2020" name="Sci. Rep.">
        <title>beta-carboline chemical signals induce reveromycin production through a LuxR family regulator in Streptomyces sp. SN-593.</title>
        <authorList>
            <person name="Panthee S."/>
            <person name="Kito N."/>
            <person name="Hayashi T."/>
            <person name="Shimizu T."/>
            <person name="Ishikawa J."/>
            <person name="Hamamoto H."/>
            <person name="Osada H."/>
            <person name="Takahashi S."/>
        </authorList>
    </citation>
    <scope>NUCLEOTIDE SEQUENCE [LARGE SCALE GENOMIC DNA]</scope>
    <source>
        <strain evidence="6 7">SN-593</strain>
    </source>
</reference>
<comment type="similarity">
    <text evidence="1">Belongs to the LytR/CpsA/Psr (LCP) family.</text>
</comment>
<evidence type="ECO:0000256" key="1">
    <source>
        <dbReference type="ARBA" id="ARBA00006068"/>
    </source>
</evidence>
<proteinExistence type="inferred from homology"/>
<reference evidence="6 7" key="2">
    <citation type="journal article" date="2011" name="J. Antibiot.">
        <title>Furaquinocins I and J: novel polyketide isoprenoid hybrid compounds from Streptomyces reveromyceticus SN-593.</title>
        <authorList>
            <person name="Panthee S."/>
            <person name="Takahashi S."/>
            <person name="Takagi H."/>
            <person name="Nogawa T."/>
            <person name="Oowada E."/>
            <person name="Uramoto M."/>
            <person name="Osada H."/>
        </authorList>
    </citation>
    <scope>NUCLEOTIDE SEQUENCE [LARGE SCALE GENOMIC DNA]</scope>
    <source>
        <strain evidence="6 7">SN-593</strain>
    </source>
</reference>
<dbReference type="InterPro" id="IPR004474">
    <property type="entry name" value="LytR_CpsA_psr"/>
</dbReference>
<feature type="compositionally biased region" description="Low complexity" evidence="2">
    <location>
        <begin position="14"/>
        <end position="23"/>
    </location>
</feature>
<dbReference type="InterPro" id="IPR050922">
    <property type="entry name" value="LytR/CpsA/Psr_CW_biosynth"/>
</dbReference>
<evidence type="ECO:0000313" key="6">
    <source>
        <dbReference type="EMBL" id="BBA97704.1"/>
    </source>
</evidence>
<feature type="domain" description="LytR/CpsA/Psr regulator C-terminal" evidence="5">
    <location>
        <begin position="433"/>
        <end position="523"/>
    </location>
</feature>
<dbReference type="Gene3D" id="3.30.70.2390">
    <property type="match status" value="1"/>
</dbReference>
<evidence type="ECO:0000256" key="3">
    <source>
        <dbReference type="SAM" id="Phobius"/>
    </source>
</evidence>
<sequence>MGGLTGTGTGPAAGPGSLAASGDDAGHTVGHGAGSEPGTGPAVKPRSASTAAPSAPRPPGSRRAPSGRGTRRAGAAPSRRKPKQHRSMTTVWAAGTIGLAIVAGGVGGYAAFHRTGTVVHSVDVGNAGSAAFSTTGQMNVLMLGTDSRAGLGHESGAPAATGQADTAVLLHLSADRSNLTAVSIPPNLVTDVPECPVGNAVVKGASGQRFSTVLSGRDPGCAMRLVTQLTGIHVDHFLMVDFAAVQKLTTALGGVEMCLKEPLRDPSTGLSLGAGKQKVAGAQALALVRAEKELPGSSGVPAGGDLARVQVQEQFLAALFRTATSGSTLTDPKKLKALATTAAGVLTVDTPIGSVGALDDLAGQFGKVDEKHVTLAELPVKQNPADSTGRTVVIDQAKSTQLFDVVKQDISLSSGPVAPDPKLVGSKATPHNTRVTVYNGTGAFGASQDVLLWLQNDEGVNRSANGGDSAKRVAKTTLHYAPNQADQARSLAAMMGLPASALVEGTKDVPPLTYMSLTLGADYTAPGTPIAPPTTPPKGLESITADDTSCVG</sequence>
<keyword evidence="7" id="KW-1185">Reference proteome</keyword>
<dbReference type="Proteomes" id="UP000595703">
    <property type="component" value="Chromosome"/>
</dbReference>
<reference evidence="6 7" key="1">
    <citation type="journal article" date="2010" name="J. Bacteriol.">
        <title>Biochemical characterization of a novel indole prenyltransferase from Streptomyces sp. SN-593.</title>
        <authorList>
            <person name="Takahashi S."/>
            <person name="Takagi H."/>
            <person name="Toyoda A."/>
            <person name="Uramoto M."/>
            <person name="Nogawa T."/>
            <person name="Ueki M."/>
            <person name="Sakaki Y."/>
            <person name="Osada H."/>
        </authorList>
    </citation>
    <scope>NUCLEOTIDE SEQUENCE [LARGE SCALE GENOMIC DNA]</scope>
    <source>
        <strain evidence="6 7">SN-593</strain>
    </source>
</reference>
<dbReference type="PANTHER" id="PTHR33392:SF6">
    <property type="entry name" value="POLYISOPRENYL-TEICHOIC ACID--PEPTIDOGLYCAN TEICHOIC ACID TRANSFERASE TAGU"/>
    <property type="match status" value="1"/>
</dbReference>
<protein>
    <submittedName>
        <fullName evidence="6">Putative transcriptional regulator</fullName>
    </submittedName>
</protein>
<keyword evidence="3" id="KW-0472">Membrane</keyword>
<keyword evidence="3" id="KW-1133">Transmembrane helix</keyword>
<evidence type="ECO:0000313" key="7">
    <source>
        <dbReference type="Proteomes" id="UP000595703"/>
    </source>
</evidence>